<feature type="transmembrane region" description="Helical" evidence="1">
    <location>
        <begin position="150"/>
        <end position="168"/>
    </location>
</feature>
<dbReference type="Gene3D" id="3.90.190.10">
    <property type="entry name" value="Protein tyrosine phosphatase superfamily"/>
    <property type="match status" value="1"/>
</dbReference>
<feature type="transmembrane region" description="Helical" evidence="1">
    <location>
        <begin position="175"/>
        <end position="193"/>
    </location>
</feature>
<proteinExistence type="predicted"/>
<dbReference type="AlphaFoldDB" id="A0A5Q4ZRR6"/>
<evidence type="ECO:0000313" key="3">
    <source>
        <dbReference type="EMBL" id="VVV05534.1"/>
    </source>
</evidence>
<accession>A0A5Q4ZRR6</accession>
<dbReference type="Pfam" id="PF14378">
    <property type="entry name" value="PAP2_3"/>
    <property type="match status" value="1"/>
</dbReference>
<feature type="transmembrane region" description="Helical" evidence="1">
    <location>
        <begin position="68"/>
        <end position="94"/>
    </location>
</feature>
<feature type="transmembrane region" description="Helical" evidence="1">
    <location>
        <begin position="106"/>
        <end position="125"/>
    </location>
</feature>
<dbReference type="PANTHER" id="PTHR47216">
    <property type="match status" value="1"/>
</dbReference>
<protein>
    <recommendedName>
        <fullName evidence="2">Tyrosine specific protein phosphatases domain-containing protein</fullName>
    </recommendedName>
</protein>
<feature type="transmembrane region" description="Helical" evidence="1">
    <location>
        <begin position="251"/>
        <end position="269"/>
    </location>
</feature>
<dbReference type="PANTHER" id="PTHR47216:SF4">
    <property type="entry name" value="OS01G0859400 PROTEIN"/>
    <property type="match status" value="1"/>
</dbReference>
<feature type="transmembrane region" description="Helical" evidence="1">
    <location>
        <begin position="28"/>
        <end position="48"/>
    </location>
</feature>
<reference evidence="3" key="1">
    <citation type="submission" date="2019-09" db="EMBL/GenBank/DDBJ databases">
        <authorList>
            <person name="Hjerde E."/>
        </authorList>
    </citation>
    <scope>NUCLEOTIDE SEQUENCE</scope>
    <source>
        <strain evidence="3">06/09/160</strain>
    </source>
</reference>
<dbReference type="InterPro" id="IPR029021">
    <property type="entry name" value="Prot-tyrosine_phosphatase-like"/>
</dbReference>
<gene>
    <name evidence="3" type="primary">ynbD</name>
    <name evidence="3" type="ORF">AW0309160_03014</name>
</gene>
<feature type="transmembrane region" description="Helical" evidence="1">
    <location>
        <begin position="227"/>
        <end position="245"/>
    </location>
</feature>
<keyword evidence="1" id="KW-0472">Membrane</keyword>
<dbReference type="EMBL" id="LR721751">
    <property type="protein sequence ID" value="VVV05534.1"/>
    <property type="molecule type" value="Genomic_DNA"/>
</dbReference>
<keyword evidence="1" id="KW-0812">Transmembrane</keyword>
<organism evidence="3">
    <name type="scientific">Aliivibrio wodanis</name>
    <dbReference type="NCBI Taxonomy" id="80852"/>
    <lineage>
        <taxon>Bacteria</taxon>
        <taxon>Pseudomonadati</taxon>
        <taxon>Pseudomonadota</taxon>
        <taxon>Gammaproteobacteria</taxon>
        <taxon>Vibrionales</taxon>
        <taxon>Vibrionaceae</taxon>
        <taxon>Aliivibrio</taxon>
    </lineage>
</organism>
<dbReference type="GO" id="GO:0016020">
    <property type="term" value="C:membrane"/>
    <property type="evidence" value="ECO:0007669"/>
    <property type="project" value="UniProtKB-SubCell"/>
</dbReference>
<evidence type="ECO:0000256" key="1">
    <source>
        <dbReference type="SAM" id="Phobius"/>
    </source>
</evidence>
<feature type="domain" description="Tyrosine specific protein phosphatases" evidence="2">
    <location>
        <begin position="383"/>
        <end position="444"/>
    </location>
</feature>
<dbReference type="Pfam" id="PF22785">
    <property type="entry name" value="Tc-R-P"/>
    <property type="match status" value="1"/>
</dbReference>
<evidence type="ECO:0000259" key="2">
    <source>
        <dbReference type="PROSITE" id="PS50056"/>
    </source>
</evidence>
<keyword evidence="1" id="KW-1133">Transmembrane helix</keyword>
<name>A0A5Q4ZRR6_9GAMM</name>
<feature type="transmembrane region" description="Helical" evidence="1">
    <location>
        <begin position="281"/>
        <end position="302"/>
    </location>
</feature>
<dbReference type="InterPro" id="IPR026841">
    <property type="entry name" value="Aur1/Ipt1"/>
</dbReference>
<dbReference type="SUPFAM" id="SSF52799">
    <property type="entry name" value="(Phosphotyrosine protein) phosphatases II"/>
    <property type="match status" value="1"/>
</dbReference>
<dbReference type="PROSITE" id="PS50056">
    <property type="entry name" value="TYR_PHOSPHATASE_2"/>
    <property type="match status" value="1"/>
</dbReference>
<feature type="transmembrane region" description="Helical" evidence="1">
    <location>
        <begin position="199"/>
        <end position="220"/>
    </location>
</feature>
<dbReference type="InterPro" id="IPR000387">
    <property type="entry name" value="Tyr_Pase_dom"/>
</dbReference>
<sequence>MALSSRLFINKDIENLVHDNTNNNTTSVIIKITLILFQTLIFTLIYTSNNWYAENQMITRSVITGFDLALPFIEWMIIPYLSSVIYFLLAFFYIDEPKKYQQLNQNMLFAALISGWCFYLYPLYFGSIELVSSYPWKLGFDGVYFFDKPYNQAPSLHIVYGILLWFSLLGRFNRAVNWVITMGITLMLVSTLFTYQHRIIDVLSGLVVSVGVLGFTRYCLLSYLSQIYLSLTSTCWLLSMILTSFNPMLSLLFGYLSIGFGLLFIAYFMNKPYALGKRCDGKVGMTHLICLFPYRFVYWFMWNVRSLVDKQPVVSVLPWLSVGRRLSMMDKPRNFTHVIDLSSELSLMSTLHYDDAYQGENQYRCLPLLDLQPITMADAVLFCESLEVIKNSNEAFSVYVHCTMGISRSYAMIASYLVWSGECEPCKVKAYLSTLNPHAMLRERYLEQELLQKLSEYSVERGK</sequence>